<dbReference type="RefSeq" id="WP_114984501.1">
    <property type="nucleotide sequence ID" value="NZ_CP027806.1"/>
</dbReference>
<dbReference type="OrthoDB" id="8901262at2"/>
<evidence type="ECO:0000313" key="2">
    <source>
        <dbReference type="EMBL" id="AXJ01295.1"/>
    </source>
</evidence>
<gene>
    <name evidence="2" type="ORF">CYPRO_2045</name>
</gene>
<accession>A0A345ULE3</accession>
<sequence length="134" mass="14741">MLYRDFLLRLFLILFAVLAFAQAGYAQQVIYVKADATGANNGSSWQDAFTQLQPAIDAATAADQIWVAGGTYFPTQQRIAGVNRSRSFVIPGCQKRTADFWRLCGYRIAAFRAGEPAGTCEQALRGHGSKRWSA</sequence>
<feature type="signal peptide" evidence="1">
    <location>
        <begin position="1"/>
        <end position="21"/>
    </location>
</feature>
<protein>
    <recommendedName>
        <fullName evidence="4">DUF1565 domain-containing protein</fullName>
    </recommendedName>
</protein>
<evidence type="ECO:0000256" key="1">
    <source>
        <dbReference type="SAM" id="SignalP"/>
    </source>
</evidence>
<organism evidence="2 3">
    <name type="scientific">Cyclonatronum proteinivorum</name>
    <dbReference type="NCBI Taxonomy" id="1457365"/>
    <lineage>
        <taxon>Bacteria</taxon>
        <taxon>Pseudomonadati</taxon>
        <taxon>Balneolota</taxon>
        <taxon>Balneolia</taxon>
        <taxon>Balneolales</taxon>
        <taxon>Cyclonatronaceae</taxon>
        <taxon>Cyclonatronum</taxon>
    </lineage>
</organism>
<dbReference type="SUPFAM" id="SSF51126">
    <property type="entry name" value="Pectin lyase-like"/>
    <property type="match status" value="1"/>
</dbReference>
<feature type="chain" id="PRO_5016797944" description="DUF1565 domain-containing protein" evidence="1">
    <location>
        <begin position="22"/>
        <end position="134"/>
    </location>
</feature>
<evidence type="ECO:0000313" key="3">
    <source>
        <dbReference type="Proteomes" id="UP000254808"/>
    </source>
</evidence>
<dbReference type="Gene3D" id="2.160.20.10">
    <property type="entry name" value="Single-stranded right-handed beta-helix, Pectin lyase-like"/>
    <property type="match status" value="1"/>
</dbReference>
<dbReference type="InterPro" id="IPR011050">
    <property type="entry name" value="Pectin_lyase_fold/virulence"/>
</dbReference>
<dbReference type="KEGG" id="cprv:CYPRO_2045"/>
<keyword evidence="1" id="KW-0732">Signal</keyword>
<name>A0A345ULE3_9BACT</name>
<keyword evidence="3" id="KW-1185">Reference proteome</keyword>
<proteinExistence type="predicted"/>
<reference evidence="2 3" key="1">
    <citation type="submission" date="2018-03" db="EMBL/GenBank/DDBJ databases">
        <title>Phenotypic and genomic properties of Cyclonatronum proteinivorum gen. nov., sp. nov., a haloalkaliphilic bacteroidete from soda lakes possessing Na+-translocating rhodopsin.</title>
        <authorList>
            <person name="Toshchakov S.V."/>
            <person name="Korzhenkov A."/>
            <person name="Samarov N.I."/>
            <person name="Kublanov I.V."/>
            <person name="Muntyan M.S."/>
            <person name="Sorokin D.Y."/>
        </authorList>
    </citation>
    <scope>NUCLEOTIDE SEQUENCE [LARGE SCALE GENOMIC DNA]</scope>
    <source>
        <strain evidence="2 3">Omega</strain>
    </source>
</reference>
<dbReference type="EMBL" id="CP027806">
    <property type="protein sequence ID" value="AXJ01295.1"/>
    <property type="molecule type" value="Genomic_DNA"/>
</dbReference>
<dbReference type="Proteomes" id="UP000254808">
    <property type="component" value="Chromosome"/>
</dbReference>
<dbReference type="AlphaFoldDB" id="A0A345ULE3"/>
<evidence type="ECO:0008006" key="4">
    <source>
        <dbReference type="Google" id="ProtNLM"/>
    </source>
</evidence>
<dbReference type="InterPro" id="IPR012334">
    <property type="entry name" value="Pectin_lyas_fold"/>
</dbReference>